<reference evidence="2 3" key="1">
    <citation type="submission" date="2015-10" db="EMBL/GenBank/DDBJ databases">
        <title>Draft genome sequence of Streptomyces corchorusii DSM 40340, type strain for the species Streptomyces corchorusii.</title>
        <authorList>
            <person name="Ruckert C."/>
            <person name="Winkler A."/>
            <person name="Kalinowski J."/>
            <person name="Kampfer P."/>
            <person name="Glaeser S."/>
        </authorList>
    </citation>
    <scope>NUCLEOTIDE SEQUENCE [LARGE SCALE GENOMIC DNA]</scope>
    <source>
        <strain evidence="2 3">DSM 40340</strain>
    </source>
</reference>
<keyword evidence="3" id="KW-1185">Reference proteome</keyword>
<feature type="region of interest" description="Disordered" evidence="1">
    <location>
        <begin position="112"/>
        <end position="135"/>
    </location>
</feature>
<organism evidence="2 3">
    <name type="scientific">Streptomyces corchorusii</name>
    <name type="common">Streptomyces chibaensis</name>
    <dbReference type="NCBI Taxonomy" id="1903"/>
    <lineage>
        <taxon>Bacteria</taxon>
        <taxon>Bacillati</taxon>
        <taxon>Actinomycetota</taxon>
        <taxon>Actinomycetes</taxon>
        <taxon>Kitasatosporales</taxon>
        <taxon>Streptomycetaceae</taxon>
        <taxon>Streptomyces</taxon>
    </lineage>
</organism>
<evidence type="ECO:0000313" key="2">
    <source>
        <dbReference type="EMBL" id="KUN18156.1"/>
    </source>
</evidence>
<proteinExistence type="predicted"/>
<dbReference type="Proteomes" id="UP000053398">
    <property type="component" value="Unassembled WGS sequence"/>
</dbReference>
<evidence type="ECO:0000313" key="3">
    <source>
        <dbReference type="Proteomes" id="UP000053398"/>
    </source>
</evidence>
<protein>
    <submittedName>
        <fullName evidence="2">Uncharacterized protein</fullName>
    </submittedName>
</protein>
<feature type="compositionally biased region" description="Low complexity" evidence="1">
    <location>
        <begin position="114"/>
        <end position="135"/>
    </location>
</feature>
<dbReference type="EMBL" id="LMWP01000046">
    <property type="protein sequence ID" value="KUN18156.1"/>
    <property type="molecule type" value="Genomic_DNA"/>
</dbReference>
<dbReference type="AlphaFoldDB" id="A0A101PV00"/>
<gene>
    <name evidence="2" type="ORF">AQJ11_36300</name>
</gene>
<name>A0A101PV00_STRCK</name>
<sequence>MAPCGGMPRLTVGGYFLRAEQEHLIARDHVLAICEGGRSRTRERYADRFGTADASIYSLDGEHIQDVVLGLRVKSRLPDPVSVLLTVAQKRFLLNSPRGDGFLDMRLTREEARNASASTRCARSSSSASRPGPAS</sequence>
<comment type="caution">
    <text evidence="2">The sequence shown here is derived from an EMBL/GenBank/DDBJ whole genome shotgun (WGS) entry which is preliminary data.</text>
</comment>
<accession>A0A101PV00</accession>
<evidence type="ECO:0000256" key="1">
    <source>
        <dbReference type="SAM" id="MobiDB-lite"/>
    </source>
</evidence>